<evidence type="ECO:0000313" key="4">
    <source>
        <dbReference type="WBParaSite" id="TCNE_0001797601-mRNA-1"/>
    </source>
</evidence>
<name>A0A183VB52_TOXCA</name>
<reference evidence="2 3" key="2">
    <citation type="submission" date="2018-11" db="EMBL/GenBank/DDBJ databases">
        <authorList>
            <consortium name="Pathogen Informatics"/>
        </authorList>
    </citation>
    <scope>NUCLEOTIDE SEQUENCE [LARGE SCALE GENOMIC DNA]</scope>
</reference>
<dbReference type="WBParaSite" id="TCNE_0001797601-mRNA-1">
    <property type="protein sequence ID" value="TCNE_0001797601-mRNA-1"/>
    <property type="gene ID" value="TCNE_0001797601"/>
</dbReference>
<evidence type="ECO:0000313" key="2">
    <source>
        <dbReference type="EMBL" id="VDM49293.1"/>
    </source>
</evidence>
<dbReference type="EMBL" id="UYWY01024988">
    <property type="protein sequence ID" value="VDM49293.1"/>
    <property type="molecule type" value="Genomic_DNA"/>
</dbReference>
<keyword evidence="1" id="KW-1133">Transmembrane helix</keyword>
<accession>A0A183VB52</accession>
<evidence type="ECO:0000313" key="3">
    <source>
        <dbReference type="Proteomes" id="UP000050794"/>
    </source>
</evidence>
<keyword evidence="3" id="KW-1185">Reference proteome</keyword>
<keyword evidence="1" id="KW-0812">Transmembrane</keyword>
<proteinExistence type="predicted"/>
<organism evidence="3 4">
    <name type="scientific">Toxocara canis</name>
    <name type="common">Canine roundworm</name>
    <dbReference type="NCBI Taxonomy" id="6265"/>
    <lineage>
        <taxon>Eukaryota</taxon>
        <taxon>Metazoa</taxon>
        <taxon>Ecdysozoa</taxon>
        <taxon>Nematoda</taxon>
        <taxon>Chromadorea</taxon>
        <taxon>Rhabditida</taxon>
        <taxon>Spirurina</taxon>
        <taxon>Ascaridomorpha</taxon>
        <taxon>Ascaridoidea</taxon>
        <taxon>Toxocaridae</taxon>
        <taxon>Toxocara</taxon>
    </lineage>
</organism>
<keyword evidence="1" id="KW-0472">Membrane</keyword>
<dbReference type="AlphaFoldDB" id="A0A183VB52"/>
<sequence>MIESNLCWCQSLSNSVHLRLQAVTLDGKSASDAYVSVSSAGFIIIRQLQLLAVFICDCLFALVYVKFENVTFGWIRLKKRSVSFETCSVDCYYEGEKCQGFTFTPNDNCVLIRQLFTNSTEGQAVLVGRGRIYVKDSQGLFSKAEVCIPNEMFPRLG</sequence>
<protein>
    <submittedName>
        <fullName evidence="4">Apple domain-containing protein</fullName>
    </submittedName>
</protein>
<reference evidence="4" key="1">
    <citation type="submission" date="2016-06" db="UniProtKB">
        <authorList>
            <consortium name="WormBaseParasite"/>
        </authorList>
    </citation>
    <scope>IDENTIFICATION</scope>
</reference>
<evidence type="ECO:0000256" key="1">
    <source>
        <dbReference type="SAM" id="Phobius"/>
    </source>
</evidence>
<dbReference type="Proteomes" id="UP000050794">
    <property type="component" value="Unassembled WGS sequence"/>
</dbReference>
<gene>
    <name evidence="2" type="ORF">TCNE_LOCUS17972</name>
</gene>
<feature type="transmembrane region" description="Helical" evidence="1">
    <location>
        <begin position="48"/>
        <end position="67"/>
    </location>
</feature>